<sequence length="157" mass="17306">MYSAACERQGKRLTRAVSRHSQQALLDQRAESSHKGCGVNHAVHSHTYCPFCPRMSRLQRNGLWRHAEMDIPTKCNVIGVGHARVGVVTNPSSSGLDSRHGTRLPARDGHHRRFAFCHSCWRLVGSDRRCVSPPAQTPIKTCALDVSAACLLWPGSA</sequence>
<comment type="caution">
    <text evidence="1">The sequence shown here is derived from an EMBL/GenBank/DDBJ whole genome shotgun (WGS) entry which is preliminary data.</text>
</comment>
<dbReference type="EMBL" id="ML976619">
    <property type="protein sequence ID" value="KAF1841150.1"/>
    <property type="molecule type" value="Genomic_DNA"/>
</dbReference>
<dbReference type="RefSeq" id="XP_040783713.1">
    <property type="nucleotide sequence ID" value="XM_040927177.1"/>
</dbReference>
<keyword evidence="2" id="KW-1185">Reference proteome</keyword>
<name>A0A9P4G9G4_9PLEO</name>
<accession>A0A9P4G9G4</accession>
<dbReference type="Proteomes" id="UP000800039">
    <property type="component" value="Unassembled WGS sequence"/>
</dbReference>
<evidence type="ECO:0000313" key="1">
    <source>
        <dbReference type="EMBL" id="KAF1841150.1"/>
    </source>
</evidence>
<proteinExistence type="predicted"/>
<dbReference type="AlphaFoldDB" id="A0A9P4G9G4"/>
<evidence type="ECO:0000313" key="2">
    <source>
        <dbReference type="Proteomes" id="UP000800039"/>
    </source>
</evidence>
<reference evidence="1" key="1">
    <citation type="submission" date="2020-01" db="EMBL/GenBank/DDBJ databases">
        <authorList>
            <consortium name="DOE Joint Genome Institute"/>
            <person name="Haridas S."/>
            <person name="Albert R."/>
            <person name="Binder M."/>
            <person name="Bloem J."/>
            <person name="Labutti K."/>
            <person name="Salamov A."/>
            <person name="Andreopoulos B."/>
            <person name="Baker S.E."/>
            <person name="Barry K."/>
            <person name="Bills G."/>
            <person name="Bluhm B.H."/>
            <person name="Cannon C."/>
            <person name="Castanera R."/>
            <person name="Culley D.E."/>
            <person name="Daum C."/>
            <person name="Ezra D."/>
            <person name="Gonzalez J.B."/>
            <person name="Henrissat B."/>
            <person name="Kuo A."/>
            <person name="Liang C."/>
            <person name="Lipzen A."/>
            <person name="Lutzoni F."/>
            <person name="Magnuson J."/>
            <person name="Mondo S."/>
            <person name="Nolan M."/>
            <person name="Ohm R."/>
            <person name="Pangilinan J."/>
            <person name="Park H.-J."/>
            <person name="Ramirez L."/>
            <person name="Alfaro M."/>
            <person name="Sun H."/>
            <person name="Tritt A."/>
            <person name="Yoshinaga Y."/>
            <person name="Zwiers L.-H."/>
            <person name="Turgeon B.G."/>
            <person name="Goodwin S.B."/>
            <person name="Spatafora J.W."/>
            <person name="Crous P.W."/>
            <person name="Grigoriev I.V."/>
        </authorList>
    </citation>
    <scope>NUCLEOTIDE SEQUENCE</scope>
    <source>
        <strain evidence="1">CBS 394.84</strain>
    </source>
</reference>
<organism evidence="1 2">
    <name type="scientific">Cucurbitaria berberidis CBS 394.84</name>
    <dbReference type="NCBI Taxonomy" id="1168544"/>
    <lineage>
        <taxon>Eukaryota</taxon>
        <taxon>Fungi</taxon>
        <taxon>Dikarya</taxon>
        <taxon>Ascomycota</taxon>
        <taxon>Pezizomycotina</taxon>
        <taxon>Dothideomycetes</taxon>
        <taxon>Pleosporomycetidae</taxon>
        <taxon>Pleosporales</taxon>
        <taxon>Pleosporineae</taxon>
        <taxon>Cucurbitariaceae</taxon>
        <taxon>Cucurbitaria</taxon>
    </lineage>
</organism>
<protein>
    <submittedName>
        <fullName evidence="1">Uncharacterized protein</fullName>
    </submittedName>
</protein>
<gene>
    <name evidence="1" type="ORF">K460DRAFT_199508</name>
</gene>
<dbReference type="GeneID" id="63844429"/>